<dbReference type="PANTHER" id="PTHR36902">
    <property type="entry name" value="ENRICHED IN SURFACE-LABELED PROTEOME PROTEIN 9"/>
    <property type="match status" value="1"/>
</dbReference>
<keyword evidence="1" id="KW-0812">Transmembrane</keyword>
<proteinExistence type="predicted"/>
<sequence>MARIVLAALAPIATVMLLLLSPAAALDPYMPPTPLQYSALVSIGYIDRAMSDSYLEWYDYDLRLLRNDGRGTALDRASVVNLGTNAETSWTTTGPAAQANCETFSIAGLDIIASRLYGVADFMQNDEYNRKYYQGRSVSARSMLCDIWTSSSVSRVDHTLSYDTVVVNNTYYVSVNPIEGVSKVPLRMLINTTTTTYVSDDNGATYYVNNTAQSTMYIDMVRYRSGAQPASKFAPRPYVICAPTTANIQPLERSTVLPAPALGSVPFPKLPRKYTTFLETKLTGGAESLTSAHWYVDLDQAYERIDSYDASLKEDTYGIYKYKQAFEGFFYQITPSKSKCSSEVLSSTGSHPNTSPFSRVRAGSIPDLFAGKHGNFTYTGRSNAPRGIVCDTWVGHNTVTRAGMIYKFNTTVFFSAEGWIHPGQTDSGTRVPVRIVNTGTQQAVGSTIAPVAYVDTWDFFFFVPSVDNTLFDETAFKCPDAPQLLQSLIDQSLENGKTFGIVLGVIGGIALVGAGLFLYQRRMAARRAQAYAAFPLEEATY</sequence>
<evidence type="ECO:0000256" key="2">
    <source>
        <dbReference type="SAM" id="SignalP"/>
    </source>
</evidence>
<evidence type="ECO:0000256" key="1">
    <source>
        <dbReference type="SAM" id="Phobius"/>
    </source>
</evidence>
<keyword evidence="2" id="KW-0732">Signal</keyword>
<feature type="chain" id="PRO_5002255408" description="LolA-like domain-containing protein" evidence="2">
    <location>
        <begin position="26"/>
        <end position="541"/>
    </location>
</feature>
<keyword evidence="1" id="KW-1133">Transmembrane helix</keyword>
<accession>A0A0D2X0V0</accession>
<evidence type="ECO:0000313" key="5">
    <source>
        <dbReference type="Proteomes" id="UP000008743"/>
    </source>
</evidence>
<dbReference type="AlphaFoldDB" id="A0A0D2X0V0"/>
<feature type="domain" description="LolA-like" evidence="3">
    <location>
        <begin position="266"/>
        <end position="442"/>
    </location>
</feature>
<keyword evidence="1" id="KW-0472">Membrane</keyword>
<organism evidence="4 5">
    <name type="scientific">Capsaspora owczarzaki (strain ATCC 30864)</name>
    <dbReference type="NCBI Taxonomy" id="595528"/>
    <lineage>
        <taxon>Eukaryota</taxon>
        <taxon>Filasterea</taxon>
        <taxon>Capsaspora</taxon>
    </lineage>
</organism>
<gene>
    <name evidence="4" type="ORF">CAOG_001128</name>
</gene>
<keyword evidence="5" id="KW-1185">Reference proteome</keyword>
<dbReference type="InParanoid" id="A0A0D2X0V0"/>
<dbReference type="Proteomes" id="UP000008743">
    <property type="component" value="Unassembled WGS sequence"/>
</dbReference>
<reference evidence="5" key="1">
    <citation type="submission" date="2011-02" db="EMBL/GenBank/DDBJ databases">
        <title>The Genome Sequence of Capsaspora owczarzaki ATCC 30864.</title>
        <authorList>
            <person name="Russ C."/>
            <person name="Cuomo C."/>
            <person name="Burger G."/>
            <person name="Gray M.W."/>
            <person name="Holland P.W.H."/>
            <person name="King N."/>
            <person name="Lang F.B.F."/>
            <person name="Roger A.J."/>
            <person name="Ruiz-Trillo I."/>
            <person name="Young S.K."/>
            <person name="Zeng Q."/>
            <person name="Gargeya S."/>
            <person name="Alvarado L."/>
            <person name="Berlin A."/>
            <person name="Chapman S.B."/>
            <person name="Chen Z."/>
            <person name="Freedman E."/>
            <person name="Gellesch M."/>
            <person name="Goldberg J."/>
            <person name="Griggs A."/>
            <person name="Gujja S."/>
            <person name="Heilman E."/>
            <person name="Heiman D."/>
            <person name="Howarth C."/>
            <person name="Mehta T."/>
            <person name="Neiman D."/>
            <person name="Pearson M."/>
            <person name="Roberts A."/>
            <person name="Saif S."/>
            <person name="Shea T."/>
            <person name="Shenoy N."/>
            <person name="Sisk P."/>
            <person name="Stolte C."/>
            <person name="Sykes S."/>
            <person name="White J."/>
            <person name="Yandava C."/>
            <person name="Haas B."/>
            <person name="Nusbaum C."/>
            <person name="Birren B."/>
        </authorList>
    </citation>
    <scope>NUCLEOTIDE SEQUENCE</scope>
    <source>
        <strain evidence="5">ATCC 30864</strain>
    </source>
</reference>
<evidence type="ECO:0000313" key="4">
    <source>
        <dbReference type="EMBL" id="KJE89694.1"/>
    </source>
</evidence>
<feature type="transmembrane region" description="Helical" evidence="1">
    <location>
        <begin position="499"/>
        <end position="519"/>
    </location>
</feature>
<evidence type="ECO:0000259" key="3">
    <source>
        <dbReference type="Pfam" id="PF25898"/>
    </source>
</evidence>
<dbReference type="PANTHER" id="PTHR36902:SF1">
    <property type="entry name" value="ENRICHED IN SURFACE-LABELED PROTEOME PROTEIN 9"/>
    <property type="match status" value="1"/>
</dbReference>
<name>A0A0D2X0V0_CAPO3</name>
<dbReference type="EMBL" id="KE346360">
    <property type="protein sequence ID" value="KJE89694.1"/>
    <property type="molecule type" value="Genomic_DNA"/>
</dbReference>
<feature type="signal peptide" evidence="2">
    <location>
        <begin position="1"/>
        <end position="25"/>
    </location>
</feature>
<protein>
    <recommendedName>
        <fullName evidence="3">LolA-like domain-containing protein</fullName>
    </recommendedName>
</protein>
<dbReference type="InterPro" id="IPR058831">
    <property type="entry name" value="LolA-like_dom_2nd"/>
</dbReference>
<dbReference type="Pfam" id="PF25898">
    <property type="entry name" value="LolA_2nd_metazoa"/>
    <property type="match status" value="1"/>
</dbReference>